<reference evidence="3" key="1">
    <citation type="submission" date="2017-11" db="EMBL/GenBank/DDBJ databases">
        <title>The draft genome sequence of Chromatocurvus sp. F02.</title>
        <authorList>
            <person name="Du Z.-J."/>
            <person name="Chang Y.-Q."/>
        </authorList>
    </citation>
    <scope>NUCLEOTIDE SEQUENCE [LARGE SCALE GENOMIC DNA]</scope>
    <source>
        <strain evidence="3">F02</strain>
    </source>
</reference>
<sequence>MFDSLPGESGLFDFDDIANQLLEQGVDCSPSEIHGTLVGILAAGADDDAGAGLDALNRALDLDLHGELADQVMQLYAFSSTALQDDTFDFQPLLPDDDDELVLRTEALAQWCRGFLAGYARVIARAGTAGESLPGDSTEVLRDFAAMAQVSADDSDEDDEEAENSYAELVEYLRFAALNIYMDSCARGDDRKRAALRKPGPVH</sequence>
<dbReference type="Pfam" id="PF03695">
    <property type="entry name" value="UPF0149"/>
    <property type="match status" value="1"/>
</dbReference>
<evidence type="ECO:0000256" key="1">
    <source>
        <dbReference type="ARBA" id="ARBA00038308"/>
    </source>
</evidence>
<keyword evidence="3" id="KW-1185">Reference proteome</keyword>
<comment type="caution">
    <text evidence="2">The sequence shown here is derived from an EMBL/GenBank/DDBJ whole genome shotgun (WGS) entry which is preliminary data.</text>
</comment>
<dbReference type="OrthoDB" id="9783391at2"/>
<dbReference type="EMBL" id="PKLZ01000002">
    <property type="protein sequence ID" value="PLW83547.1"/>
    <property type="molecule type" value="Genomic_DNA"/>
</dbReference>
<gene>
    <name evidence="2" type="ORF">CWI75_04120</name>
</gene>
<dbReference type="GO" id="GO:0005829">
    <property type="term" value="C:cytosol"/>
    <property type="evidence" value="ECO:0007669"/>
    <property type="project" value="TreeGrafter"/>
</dbReference>
<dbReference type="AlphaFoldDB" id="A0A2N5Y584"/>
<dbReference type="Proteomes" id="UP000234845">
    <property type="component" value="Unassembled WGS sequence"/>
</dbReference>
<protein>
    <recommendedName>
        <fullName evidence="4">YecA family protein</fullName>
    </recommendedName>
</protein>
<organism evidence="2 3">
    <name type="scientific">Kineobactrum sediminis</name>
    <dbReference type="NCBI Taxonomy" id="1905677"/>
    <lineage>
        <taxon>Bacteria</taxon>
        <taxon>Pseudomonadati</taxon>
        <taxon>Pseudomonadota</taxon>
        <taxon>Gammaproteobacteria</taxon>
        <taxon>Cellvibrionales</taxon>
        <taxon>Halieaceae</taxon>
        <taxon>Kineobactrum</taxon>
    </lineage>
</organism>
<name>A0A2N5Y584_9GAMM</name>
<dbReference type="SUPFAM" id="SSF101327">
    <property type="entry name" value="YgfB-like"/>
    <property type="match status" value="1"/>
</dbReference>
<comment type="similarity">
    <text evidence="1">Belongs to the UPF0149 family.</text>
</comment>
<dbReference type="PANTHER" id="PTHR37528">
    <property type="entry name" value="UPF0149 PROTEIN YGFB"/>
    <property type="match status" value="1"/>
</dbReference>
<dbReference type="Gene3D" id="1.20.120.740">
    <property type="entry name" value="YgfB uncharacterised protein family UPF0149, PF03695"/>
    <property type="match status" value="1"/>
</dbReference>
<evidence type="ECO:0000313" key="2">
    <source>
        <dbReference type="EMBL" id="PLW83547.1"/>
    </source>
</evidence>
<dbReference type="PANTHER" id="PTHR37528:SF1">
    <property type="entry name" value="UPF0149 PROTEIN YGFB"/>
    <property type="match status" value="1"/>
</dbReference>
<accession>A0A2N5Y584</accession>
<dbReference type="RefSeq" id="WP_101520228.1">
    <property type="nucleotide sequence ID" value="NZ_PKLZ01000002.1"/>
</dbReference>
<proteinExistence type="inferred from homology"/>
<evidence type="ECO:0008006" key="4">
    <source>
        <dbReference type="Google" id="ProtNLM"/>
    </source>
</evidence>
<evidence type="ECO:0000313" key="3">
    <source>
        <dbReference type="Proteomes" id="UP000234845"/>
    </source>
</evidence>
<dbReference type="InterPro" id="IPR036255">
    <property type="entry name" value="YgfB-like_sf"/>
</dbReference>
<dbReference type="InterPro" id="IPR011978">
    <property type="entry name" value="YgfB-like"/>
</dbReference>